<reference evidence="2 3" key="1">
    <citation type="submission" date="2019-08" db="EMBL/GenBank/DDBJ databases">
        <title>Whole genome sequencing of chitin degrading bacteria Chitinophaga pinensis YS16.</title>
        <authorList>
            <person name="Singh R.P."/>
            <person name="Manchanda G."/>
            <person name="Maurya I.K."/>
            <person name="Joshi N.K."/>
            <person name="Srivastava A.K."/>
        </authorList>
    </citation>
    <scope>NUCLEOTIDE SEQUENCE [LARGE SCALE GENOMIC DNA]</scope>
    <source>
        <strain evidence="2 3">YS-16</strain>
    </source>
</reference>
<dbReference type="InterPro" id="IPR025857">
    <property type="entry name" value="MacB_PCD"/>
</dbReference>
<feature type="domain" description="MacB-like periplasmic core" evidence="1">
    <location>
        <begin position="19"/>
        <end position="75"/>
    </location>
</feature>
<name>A0A5C6LL81_9BACT</name>
<dbReference type="Pfam" id="PF12704">
    <property type="entry name" value="MacB_PCD"/>
    <property type="match status" value="1"/>
</dbReference>
<dbReference type="Proteomes" id="UP000318815">
    <property type="component" value="Unassembled WGS sequence"/>
</dbReference>
<evidence type="ECO:0000259" key="1">
    <source>
        <dbReference type="Pfam" id="PF12704"/>
    </source>
</evidence>
<keyword evidence="3" id="KW-1185">Reference proteome</keyword>
<evidence type="ECO:0000313" key="3">
    <source>
        <dbReference type="Proteomes" id="UP000318815"/>
    </source>
</evidence>
<gene>
    <name evidence="2" type="ORF">FEF09_28675</name>
</gene>
<evidence type="ECO:0000313" key="2">
    <source>
        <dbReference type="EMBL" id="TWV91731.1"/>
    </source>
</evidence>
<dbReference type="OrthoDB" id="1109882at2"/>
<accession>A0A5C6LL81</accession>
<comment type="caution">
    <text evidence="2">The sequence shown here is derived from an EMBL/GenBank/DDBJ whole genome shotgun (WGS) entry which is preliminary data.</text>
</comment>
<sequence>MCRFNLLRGVHRSISERRSEARADRAKTVVLTEETARKYFGNQDPVGKVLLFSREKIPHRITGVVKNVPANAHFRFDMLVSSPDDDEQHIGWMYRINFTPT</sequence>
<dbReference type="AlphaFoldDB" id="A0A5C6LL81"/>
<proteinExistence type="predicted"/>
<protein>
    <recommendedName>
        <fullName evidence="1">MacB-like periplasmic core domain-containing protein</fullName>
    </recommendedName>
</protein>
<organism evidence="2 3">
    <name type="scientific">Chitinophaga pinensis</name>
    <dbReference type="NCBI Taxonomy" id="79329"/>
    <lineage>
        <taxon>Bacteria</taxon>
        <taxon>Pseudomonadati</taxon>
        <taxon>Bacteroidota</taxon>
        <taxon>Chitinophagia</taxon>
        <taxon>Chitinophagales</taxon>
        <taxon>Chitinophagaceae</taxon>
        <taxon>Chitinophaga</taxon>
    </lineage>
</organism>
<dbReference type="EMBL" id="VOHS01000071">
    <property type="protein sequence ID" value="TWV91731.1"/>
    <property type="molecule type" value="Genomic_DNA"/>
</dbReference>